<dbReference type="InterPro" id="IPR036700">
    <property type="entry name" value="BOBF_sf"/>
</dbReference>
<evidence type="ECO:0000256" key="2">
    <source>
        <dbReference type="SAM" id="SignalP"/>
    </source>
</evidence>
<dbReference type="PANTHER" id="PTHR36571:SF1">
    <property type="entry name" value="PROTEIN YGIW"/>
    <property type="match status" value="1"/>
</dbReference>
<gene>
    <name evidence="3" type="ORF">KDD93_00350</name>
</gene>
<comment type="caution">
    <text evidence="3">The sequence shown here is derived from an EMBL/GenBank/DDBJ whole genome shotgun (WGS) entry which is preliminary data.</text>
</comment>
<reference evidence="3 4" key="1">
    <citation type="submission" date="2021-04" db="EMBL/GenBank/DDBJ databases">
        <title>Molecular and phenotypic characterization and identification of bacterial isolates recovered from the Anatolian ground squirrels (Spermophilus xanthoprymnus) and which have the potential to form a new species in the Campylobacter genus.</title>
        <authorList>
            <person name="Aydin F."/>
            <person name="Abay S."/>
            <person name="Kayman T."/>
            <person name="Karakaya E."/>
            <person name="Mustak H.K."/>
            <person name="Mustak I.B."/>
            <person name="Bilgin N."/>
            <person name="Duzler A."/>
            <person name="Sahin O."/>
            <person name="Guran O."/>
            <person name="Saticioglu I.B."/>
        </authorList>
    </citation>
    <scope>NUCLEOTIDE SEQUENCE [LARGE SCALE GENOMIC DNA]</scope>
    <source>
        <strain evidence="4">faydin-G24</strain>
    </source>
</reference>
<organism evidence="3 4">
    <name type="scientific">Campylobacter anatolicus</name>
    <dbReference type="NCBI Taxonomy" id="2829105"/>
    <lineage>
        <taxon>Bacteria</taxon>
        <taxon>Pseudomonadati</taxon>
        <taxon>Campylobacterota</taxon>
        <taxon>Epsilonproteobacteria</taxon>
        <taxon>Campylobacterales</taxon>
        <taxon>Campylobacteraceae</taxon>
        <taxon>Campylobacter</taxon>
    </lineage>
</organism>
<dbReference type="EMBL" id="JAGSSW010000001">
    <property type="protein sequence ID" value="MBR8463026.1"/>
    <property type="molecule type" value="Genomic_DNA"/>
</dbReference>
<dbReference type="Proteomes" id="UP000682951">
    <property type="component" value="Unassembled WGS sequence"/>
</dbReference>
<evidence type="ECO:0000313" key="3">
    <source>
        <dbReference type="EMBL" id="MBR8463026.1"/>
    </source>
</evidence>
<accession>A0ABS5HFJ1</accession>
<feature type="chain" id="PRO_5045050879" evidence="2">
    <location>
        <begin position="19"/>
        <end position="112"/>
    </location>
</feature>
<evidence type="ECO:0000313" key="4">
    <source>
        <dbReference type="Proteomes" id="UP000682951"/>
    </source>
</evidence>
<dbReference type="RefSeq" id="WP_212141323.1">
    <property type="nucleotide sequence ID" value="NZ_JAGSSW010000001.1"/>
</dbReference>
<protein>
    <submittedName>
        <fullName evidence="3">NirD/YgiW/YdeI family stress tolerance protein</fullName>
    </submittedName>
</protein>
<keyword evidence="4" id="KW-1185">Reference proteome</keyword>
<dbReference type="NCBIfam" id="NF033674">
    <property type="entry name" value="stress_OB_fold"/>
    <property type="match status" value="1"/>
</dbReference>
<proteinExistence type="predicted"/>
<evidence type="ECO:0000256" key="1">
    <source>
        <dbReference type="ARBA" id="ARBA00022729"/>
    </source>
</evidence>
<sequence length="112" mass="12293">MKKLALSALVVTSLFATGGFVGKGSATLVSIKEALNLKDEAPVILEGKIKSQLRAEHYEFVDKNGDTIEIEIDDKKWGDIKVDENTSIQIIGEVDKDFTKTTIDVNSLKILK</sequence>
<dbReference type="SUPFAM" id="SSF101756">
    <property type="entry name" value="Hypothetical protein YgiW"/>
    <property type="match status" value="1"/>
</dbReference>
<dbReference type="PANTHER" id="PTHR36571">
    <property type="entry name" value="PROTEIN YGIW"/>
    <property type="match status" value="1"/>
</dbReference>
<name>A0ABS5HFJ1_9BACT</name>
<feature type="signal peptide" evidence="2">
    <location>
        <begin position="1"/>
        <end position="18"/>
    </location>
</feature>
<dbReference type="Gene3D" id="2.40.50.200">
    <property type="entry name" value="Bacterial OB-fold"/>
    <property type="match status" value="1"/>
</dbReference>
<dbReference type="InterPro" id="IPR005220">
    <property type="entry name" value="CarO-like"/>
</dbReference>
<keyword evidence="1 2" id="KW-0732">Signal</keyword>
<dbReference type="Pfam" id="PF04076">
    <property type="entry name" value="BOF"/>
    <property type="match status" value="1"/>
</dbReference>